<dbReference type="OrthoDB" id="2372172at2"/>
<reference evidence="1 2" key="1">
    <citation type="submission" date="2016-10" db="EMBL/GenBank/DDBJ databases">
        <authorList>
            <person name="de Groot N.N."/>
        </authorList>
    </citation>
    <scope>NUCLEOTIDE SEQUENCE [LARGE SCALE GENOMIC DNA]</scope>
    <source>
        <strain evidence="1 2">CGMCC 1.5012</strain>
    </source>
</reference>
<name>A0A1G9YD03_9FIRM</name>
<gene>
    <name evidence="1" type="ORF">SAMN05192585_11089</name>
</gene>
<organism evidence="1 2">
    <name type="scientific">Acetanaerobacterium elongatum</name>
    <dbReference type="NCBI Taxonomy" id="258515"/>
    <lineage>
        <taxon>Bacteria</taxon>
        <taxon>Bacillati</taxon>
        <taxon>Bacillota</taxon>
        <taxon>Clostridia</taxon>
        <taxon>Eubacteriales</taxon>
        <taxon>Oscillospiraceae</taxon>
        <taxon>Acetanaerobacterium</taxon>
    </lineage>
</organism>
<dbReference type="AlphaFoldDB" id="A0A1G9YD03"/>
<proteinExistence type="predicted"/>
<accession>A0A1G9YD03</accession>
<evidence type="ECO:0000313" key="1">
    <source>
        <dbReference type="EMBL" id="SDN06847.1"/>
    </source>
</evidence>
<keyword evidence="2" id="KW-1185">Reference proteome</keyword>
<dbReference type="STRING" id="258515.SAMN05192585_11089"/>
<evidence type="ECO:0000313" key="2">
    <source>
        <dbReference type="Proteomes" id="UP000199182"/>
    </source>
</evidence>
<dbReference type="Proteomes" id="UP000199182">
    <property type="component" value="Unassembled WGS sequence"/>
</dbReference>
<protein>
    <submittedName>
        <fullName evidence="1">Uncharacterized protein</fullName>
    </submittedName>
</protein>
<dbReference type="EMBL" id="FNID01000010">
    <property type="protein sequence ID" value="SDN06847.1"/>
    <property type="molecule type" value="Genomic_DNA"/>
</dbReference>
<dbReference type="RefSeq" id="WP_092639186.1">
    <property type="nucleotide sequence ID" value="NZ_FNID01000010.1"/>
</dbReference>
<sequence>MSENKELTTTAQSGYLLVADFNMSESIADELAGLDLTFDRIKIPSGGGTVYEVPGEDSDECDTVKEFSAVILYHHPVFAFYKEKYTGGSNPPDCGSYDGITGEGNPGGKCRTCPLNQFGSAENNGKACKNRRRIYLLREGEVFPLILSLPTGSIKEFTRYIQRLLGKGRKSYGVVTKFALKKASSNSGIAYSQATFGIDRVLTDEEIAAVRPLANQVKAMSRKVGYDMDEPAEMPINVDPETGEVIEPLK</sequence>